<dbReference type="Proteomes" id="UP000038009">
    <property type="component" value="Unassembled WGS sequence"/>
</dbReference>
<evidence type="ECO:0000313" key="3">
    <source>
        <dbReference type="Proteomes" id="UP000038009"/>
    </source>
</evidence>
<organism evidence="2 3">
    <name type="scientific">Leptomonas seymouri</name>
    <dbReference type="NCBI Taxonomy" id="5684"/>
    <lineage>
        <taxon>Eukaryota</taxon>
        <taxon>Discoba</taxon>
        <taxon>Euglenozoa</taxon>
        <taxon>Kinetoplastea</taxon>
        <taxon>Metakinetoplastina</taxon>
        <taxon>Trypanosomatida</taxon>
        <taxon>Trypanosomatidae</taxon>
        <taxon>Leishmaniinae</taxon>
        <taxon>Leptomonas</taxon>
    </lineage>
</organism>
<dbReference type="Gene3D" id="2.160.20.80">
    <property type="entry name" value="E3 ubiquitin-protein ligase SopA"/>
    <property type="match status" value="1"/>
</dbReference>
<dbReference type="OrthoDB" id="273772at2759"/>
<keyword evidence="3" id="KW-1185">Reference proteome</keyword>
<dbReference type="InterPro" id="IPR001646">
    <property type="entry name" value="5peptide_repeat"/>
</dbReference>
<gene>
    <name evidence="2" type="ORF">ABL78_4947</name>
</gene>
<dbReference type="OMA" id="RCNFTGC"/>
<comment type="caution">
    <text evidence="2">The sequence shown here is derived from an EMBL/GenBank/DDBJ whole genome shotgun (WGS) entry which is preliminary data.</text>
</comment>
<feature type="region of interest" description="Disordered" evidence="1">
    <location>
        <begin position="1"/>
        <end position="21"/>
    </location>
</feature>
<protein>
    <submittedName>
        <fullName evidence="2">Uncharacterized protein</fullName>
    </submittedName>
</protein>
<accession>A0A0N1I5M8</accession>
<feature type="compositionally biased region" description="Polar residues" evidence="1">
    <location>
        <begin position="134"/>
        <end position="145"/>
    </location>
</feature>
<dbReference type="EMBL" id="LJSK01000155">
    <property type="protein sequence ID" value="KPI85985.1"/>
    <property type="molecule type" value="Genomic_DNA"/>
</dbReference>
<sequence>MPSSRFSSHPASGNPFSISKFPRAASPEINAEMLDALLSLSISLYEDEALASPATASIDPSFQLCSIDVPEVSPEWEAAAATTSPKLDSNESEARTLQERATGAPPHDAYAAVDPGDLMDAMKTMEPLPEENESAAQRSASTPSNAVLPGRSTGTSVAGVNSKPSSTALTTVLIADEVPLERKVIALMDAVSKGSGTCKVPTLGLSRGAGADGFSARGAGTCRKGRDGGFDASSPLAQASSLLLAGLDMQAVLTHGEVAQRHLRHLTLSRCDFSRVRWSHVTVEDCDLSRCIFYDAALHDVVFRRCSFAGCLMKGVRCDGQVLFEDCEFRLAAVGMRCSSDRDDSATQHRVEEAQDVRVGVTDGDRRRRSHRGASVVRFLRCDFDLSDFQHSSGLTDPATFSQCTNAHLASRFPLRARGGIS</sequence>
<feature type="compositionally biased region" description="Polar residues" evidence="1">
    <location>
        <begin position="152"/>
        <end position="162"/>
    </location>
</feature>
<name>A0A0N1I5M8_LEPSE</name>
<dbReference type="SUPFAM" id="SSF141571">
    <property type="entry name" value="Pentapeptide repeat-like"/>
    <property type="match status" value="1"/>
</dbReference>
<feature type="compositionally biased region" description="Polar residues" evidence="1">
    <location>
        <begin position="1"/>
        <end position="17"/>
    </location>
</feature>
<proteinExistence type="predicted"/>
<evidence type="ECO:0000256" key="1">
    <source>
        <dbReference type="SAM" id="MobiDB-lite"/>
    </source>
</evidence>
<reference evidence="2 3" key="1">
    <citation type="journal article" date="2015" name="PLoS Pathog.">
        <title>Leptomonas seymouri: Adaptations to the Dixenous Life Cycle Analyzed by Genome Sequencing, Transcriptome Profiling and Co-infection with Leishmania donovani.</title>
        <authorList>
            <person name="Kraeva N."/>
            <person name="Butenko A."/>
            <person name="Hlavacova J."/>
            <person name="Kostygov A."/>
            <person name="Myskova J."/>
            <person name="Grybchuk D."/>
            <person name="Lestinova T."/>
            <person name="Votypka J."/>
            <person name="Volf P."/>
            <person name="Opperdoes F."/>
            <person name="Flegontov P."/>
            <person name="Lukes J."/>
            <person name="Yurchenko V."/>
        </authorList>
    </citation>
    <scope>NUCLEOTIDE SEQUENCE [LARGE SCALE GENOMIC DNA]</scope>
    <source>
        <strain evidence="2 3">ATCC 30220</strain>
    </source>
</reference>
<feature type="compositionally biased region" description="Basic and acidic residues" evidence="1">
    <location>
        <begin position="88"/>
        <end position="98"/>
    </location>
</feature>
<evidence type="ECO:0000313" key="2">
    <source>
        <dbReference type="EMBL" id="KPI85985.1"/>
    </source>
</evidence>
<dbReference type="AlphaFoldDB" id="A0A0N1I5M8"/>
<feature type="region of interest" description="Disordered" evidence="1">
    <location>
        <begin position="77"/>
        <end position="112"/>
    </location>
</feature>
<feature type="region of interest" description="Disordered" evidence="1">
    <location>
        <begin position="128"/>
        <end position="162"/>
    </location>
</feature>
<dbReference type="Pfam" id="PF00805">
    <property type="entry name" value="Pentapeptide"/>
    <property type="match status" value="1"/>
</dbReference>
<dbReference type="VEuPathDB" id="TriTrypDB:Lsey_0155_0060"/>